<dbReference type="GeneID" id="57752598"/>
<evidence type="ECO:0000313" key="3">
    <source>
        <dbReference type="Proteomes" id="UP000042527"/>
    </source>
</evidence>
<proteinExistence type="predicted"/>
<sequence length="116" mass="13205">MKNFLILLFAQVRRIFKNKNILGFFVLMPAFMFGFILLAGYLSSKGEDSEDSSGKYSGKYAVNINEVSYFVKDSGDLWKLFIKNGEKEKTITEAKDKLKKSKTSGIIIIPEDFSKK</sequence>
<dbReference type="AlphaFoldDB" id="A0A0B7GRH4"/>
<feature type="transmembrane region" description="Helical" evidence="1">
    <location>
        <begin position="21"/>
        <end position="42"/>
    </location>
</feature>
<dbReference type="Proteomes" id="UP000042527">
    <property type="component" value="Unassembled WGS sequence"/>
</dbReference>
<keyword evidence="1" id="KW-0812">Transmembrane</keyword>
<keyword evidence="1" id="KW-0472">Membrane</keyword>
<organism evidence="2 3">
    <name type="scientific">Treponema phagedenis</name>
    <dbReference type="NCBI Taxonomy" id="162"/>
    <lineage>
        <taxon>Bacteria</taxon>
        <taxon>Pseudomonadati</taxon>
        <taxon>Spirochaetota</taxon>
        <taxon>Spirochaetia</taxon>
        <taxon>Spirochaetales</taxon>
        <taxon>Treponemataceae</taxon>
        <taxon>Treponema</taxon>
    </lineage>
</organism>
<dbReference type="RefSeq" id="WP_052335680.1">
    <property type="nucleotide sequence ID" value="NZ_CDNC01000008.1"/>
</dbReference>
<keyword evidence="3" id="KW-1185">Reference proteome</keyword>
<dbReference type="Gene3D" id="3.40.1710.10">
    <property type="entry name" value="abc type-2 transporter like domain"/>
    <property type="match status" value="1"/>
</dbReference>
<reference evidence="3" key="1">
    <citation type="submission" date="2015-01" db="EMBL/GenBank/DDBJ databases">
        <authorList>
            <person name="Manzoor Shahid"/>
            <person name="Zubair Saima"/>
        </authorList>
    </citation>
    <scope>NUCLEOTIDE SEQUENCE [LARGE SCALE GENOMIC DNA]</scope>
    <source>
        <strain evidence="3">V1</strain>
    </source>
</reference>
<protein>
    <submittedName>
        <fullName evidence="2">Uncharacterized protein</fullName>
    </submittedName>
</protein>
<accession>A0A0B7GRH4</accession>
<evidence type="ECO:0000256" key="1">
    <source>
        <dbReference type="SAM" id="Phobius"/>
    </source>
</evidence>
<evidence type="ECO:0000313" key="2">
    <source>
        <dbReference type="EMBL" id="CEM61219.1"/>
    </source>
</evidence>
<dbReference type="EMBL" id="CDNC01000008">
    <property type="protein sequence ID" value="CEM61219.1"/>
    <property type="molecule type" value="Genomic_DNA"/>
</dbReference>
<gene>
    <name evidence="2" type="ORF">TPHV1_160020</name>
</gene>
<keyword evidence="1" id="KW-1133">Transmembrane helix</keyword>
<name>A0A0B7GRH4_TREPH</name>